<comment type="subunit">
    <text evidence="2">Homodimer.</text>
</comment>
<dbReference type="GO" id="GO:0009089">
    <property type="term" value="P:lysine biosynthetic process via diaminopimelate"/>
    <property type="evidence" value="ECO:0007669"/>
    <property type="project" value="UniProtKB-UniRule"/>
</dbReference>
<dbReference type="GO" id="GO:0051287">
    <property type="term" value="F:NAD binding"/>
    <property type="evidence" value="ECO:0007669"/>
    <property type="project" value="InterPro"/>
</dbReference>
<name>A0A538SM31_UNCEI</name>
<dbReference type="InterPro" id="IPR036291">
    <property type="entry name" value="NAD(P)-bd_dom_sf"/>
</dbReference>
<keyword evidence="6" id="KW-0521">NADP</keyword>
<dbReference type="InterPro" id="IPR000534">
    <property type="entry name" value="Semialdehyde_DH_NAD-bd"/>
</dbReference>
<dbReference type="PANTHER" id="PTHR46278:SF2">
    <property type="entry name" value="ASPARTATE-SEMIALDEHYDE DEHYDROGENASE"/>
    <property type="match status" value="1"/>
</dbReference>
<sequence>MSRRVAILGATGLVGQAMLRVLEEREFPTEAPRLLASDGNRRALRFRGRALPVEAVGDGAFTGIELAFFAVGNAVSEQWAEPARAAGARVVDNSSAFRYHDEVPLVVPEVNGALLDSGPTLVANPNCSTIAIVMALAPLARVARLERVAVATYQSVSGGGAEALADLESGVRAGLEGPPPPRAGGLPPFAFNVVPHIDRFESNGYAREEMKIVWETRKILGLPGLAVTATAVRVPVRVGHSAVVNARFDRAIEPEDARALWARFPGLEVVDDPGGGRYPTPLAAEGRDEVLVGRARRDLSQPNALEFFIASDNLRKGAALNAVQIAEELCRAGSRTP</sequence>
<dbReference type="SUPFAM" id="SSF51735">
    <property type="entry name" value="NAD(P)-binding Rossmann-fold domains"/>
    <property type="match status" value="1"/>
</dbReference>
<evidence type="ECO:0000256" key="9">
    <source>
        <dbReference type="ARBA" id="ARBA00023154"/>
    </source>
</evidence>
<dbReference type="SMART" id="SM00859">
    <property type="entry name" value="Semialdhyde_dh"/>
    <property type="match status" value="1"/>
</dbReference>
<evidence type="ECO:0000313" key="15">
    <source>
        <dbReference type="EMBL" id="TMQ52415.1"/>
    </source>
</evidence>
<dbReference type="Gene3D" id="3.30.360.10">
    <property type="entry name" value="Dihydrodipicolinate Reductase, domain 2"/>
    <property type="match status" value="1"/>
</dbReference>
<dbReference type="AlphaFoldDB" id="A0A538SM31"/>
<organism evidence="15 16">
    <name type="scientific">Eiseniibacteriota bacterium</name>
    <dbReference type="NCBI Taxonomy" id="2212470"/>
    <lineage>
        <taxon>Bacteria</taxon>
        <taxon>Candidatus Eiseniibacteriota</taxon>
    </lineage>
</organism>
<evidence type="ECO:0000256" key="6">
    <source>
        <dbReference type="ARBA" id="ARBA00022857"/>
    </source>
</evidence>
<dbReference type="PANTHER" id="PTHR46278">
    <property type="entry name" value="DEHYDROGENASE, PUTATIVE-RELATED"/>
    <property type="match status" value="1"/>
</dbReference>
<comment type="caution">
    <text evidence="15">The sequence shown here is derived from an EMBL/GenBank/DDBJ whole genome shotgun (WGS) entry which is preliminary data.</text>
</comment>
<dbReference type="GO" id="GO:0009097">
    <property type="term" value="P:isoleucine biosynthetic process"/>
    <property type="evidence" value="ECO:0007669"/>
    <property type="project" value="UniProtKB-UniRule"/>
</dbReference>
<dbReference type="Pfam" id="PF02774">
    <property type="entry name" value="Semialdhyde_dhC"/>
    <property type="match status" value="1"/>
</dbReference>
<keyword evidence="8 15" id="KW-0560">Oxidoreductase</keyword>
<keyword evidence="9" id="KW-0457">Lysine biosynthesis</keyword>
<accession>A0A538SM31</accession>
<protein>
    <recommendedName>
        <fullName evidence="3 12">Aspartate-semialdehyde dehydrogenase</fullName>
        <ecNumber evidence="3 12">1.2.1.11</ecNumber>
    </recommendedName>
</protein>
<dbReference type="PIRSF" id="PIRSF000148">
    <property type="entry name" value="ASA_dh"/>
    <property type="match status" value="1"/>
</dbReference>
<dbReference type="SUPFAM" id="SSF55347">
    <property type="entry name" value="Glyceraldehyde-3-phosphate dehydrogenase-like, C-terminal domain"/>
    <property type="match status" value="1"/>
</dbReference>
<evidence type="ECO:0000256" key="5">
    <source>
        <dbReference type="ARBA" id="ARBA00022697"/>
    </source>
</evidence>
<evidence type="ECO:0000256" key="12">
    <source>
        <dbReference type="NCBIfam" id="TIGR01296"/>
    </source>
</evidence>
<evidence type="ECO:0000256" key="10">
    <source>
        <dbReference type="ARBA" id="ARBA00023167"/>
    </source>
</evidence>
<dbReference type="CDD" id="cd02316">
    <property type="entry name" value="VcASADH2_like_N"/>
    <property type="match status" value="1"/>
</dbReference>
<dbReference type="GO" id="GO:0046983">
    <property type="term" value="F:protein dimerization activity"/>
    <property type="evidence" value="ECO:0007669"/>
    <property type="project" value="InterPro"/>
</dbReference>
<dbReference type="InterPro" id="IPR005986">
    <property type="entry name" value="Asp_semialdehyde_DH_beta"/>
</dbReference>
<gene>
    <name evidence="15" type="ORF">E6K72_09100</name>
</gene>
<dbReference type="InterPro" id="IPR012280">
    <property type="entry name" value="Semialdhyde_DH_dimer_dom"/>
</dbReference>
<dbReference type="GO" id="GO:0009088">
    <property type="term" value="P:threonine biosynthetic process"/>
    <property type="evidence" value="ECO:0007669"/>
    <property type="project" value="UniProtKB-UniRule"/>
</dbReference>
<evidence type="ECO:0000256" key="2">
    <source>
        <dbReference type="ARBA" id="ARBA00011738"/>
    </source>
</evidence>
<evidence type="ECO:0000256" key="11">
    <source>
        <dbReference type="ARBA" id="ARBA00047891"/>
    </source>
</evidence>
<evidence type="ECO:0000256" key="7">
    <source>
        <dbReference type="ARBA" id="ARBA00022915"/>
    </source>
</evidence>
<comment type="catalytic activity">
    <reaction evidence="11">
        <text>L-aspartate 4-semialdehyde + phosphate + NADP(+) = 4-phospho-L-aspartate + NADPH + H(+)</text>
        <dbReference type="Rhea" id="RHEA:24284"/>
        <dbReference type="ChEBI" id="CHEBI:15378"/>
        <dbReference type="ChEBI" id="CHEBI:43474"/>
        <dbReference type="ChEBI" id="CHEBI:57535"/>
        <dbReference type="ChEBI" id="CHEBI:57783"/>
        <dbReference type="ChEBI" id="CHEBI:58349"/>
        <dbReference type="ChEBI" id="CHEBI:537519"/>
        <dbReference type="EC" id="1.2.1.11"/>
    </reaction>
</comment>
<proteinExistence type="inferred from homology"/>
<dbReference type="GO" id="GO:0050661">
    <property type="term" value="F:NADP binding"/>
    <property type="evidence" value="ECO:0007669"/>
    <property type="project" value="InterPro"/>
</dbReference>
<evidence type="ECO:0000313" key="16">
    <source>
        <dbReference type="Proteomes" id="UP000317716"/>
    </source>
</evidence>
<dbReference type="Gene3D" id="3.40.50.720">
    <property type="entry name" value="NAD(P)-binding Rossmann-like Domain"/>
    <property type="match status" value="1"/>
</dbReference>
<reference evidence="15 16" key="1">
    <citation type="journal article" date="2019" name="Nat. Microbiol.">
        <title>Mediterranean grassland soil C-N compound turnover is dependent on rainfall and depth, and is mediated by genomically divergent microorganisms.</title>
        <authorList>
            <person name="Diamond S."/>
            <person name="Andeer P.F."/>
            <person name="Li Z."/>
            <person name="Crits-Christoph A."/>
            <person name="Burstein D."/>
            <person name="Anantharaman K."/>
            <person name="Lane K.R."/>
            <person name="Thomas B.C."/>
            <person name="Pan C."/>
            <person name="Northen T.R."/>
            <person name="Banfield J.F."/>
        </authorList>
    </citation>
    <scope>NUCLEOTIDE SEQUENCE [LARGE SCALE GENOMIC DNA]</scope>
    <source>
        <strain evidence="15">WS_2</strain>
    </source>
</reference>
<dbReference type="NCBIfam" id="NF011456">
    <property type="entry name" value="PRK14874.1"/>
    <property type="match status" value="1"/>
</dbReference>
<evidence type="ECO:0000256" key="4">
    <source>
        <dbReference type="ARBA" id="ARBA00022605"/>
    </source>
</evidence>
<comment type="similarity">
    <text evidence="1">Belongs to the aspartate-semialdehyde dehydrogenase family.</text>
</comment>
<keyword evidence="5" id="KW-0791">Threonine biosynthesis</keyword>
<keyword evidence="4" id="KW-0028">Amino-acid biosynthesis</keyword>
<dbReference type="GO" id="GO:0004073">
    <property type="term" value="F:aspartate-semialdehyde dehydrogenase activity"/>
    <property type="evidence" value="ECO:0007669"/>
    <property type="project" value="UniProtKB-UniRule"/>
</dbReference>
<dbReference type="Proteomes" id="UP000317716">
    <property type="component" value="Unassembled WGS sequence"/>
</dbReference>
<dbReference type="Pfam" id="PF01118">
    <property type="entry name" value="Semialdhyde_dh"/>
    <property type="match status" value="1"/>
</dbReference>
<evidence type="ECO:0000256" key="13">
    <source>
        <dbReference type="PIRSR" id="PIRSR000148-1"/>
    </source>
</evidence>
<dbReference type="GO" id="GO:0009086">
    <property type="term" value="P:methionine biosynthetic process"/>
    <property type="evidence" value="ECO:0007669"/>
    <property type="project" value="UniProtKB-UniRule"/>
</dbReference>
<dbReference type="EC" id="1.2.1.11" evidence="3 12"/>
<feature type="active site" description="Proton acceptor" evidence="13">
    <location>
        <position position="240"/>
    </location>
</feature>
<keyword evidence="7" id="KW-0220">Diaminopimelate biosynthesis</keyword>
<evidence type="ECO:0000256" key="3">
    <source>
        <dbReference type="ARBA" id="ARBA00013120"/>
    </source>
</evidence>
<evidence type="ECO:0000256" key="8">
    <source>
        <dbReference type="ARBA" id="ARBA00023002"/>
    </source>
</evidence>
<dbReference type="EMBL" id="VBOS01000322">
    <property type="protein sequence ID" value="TMQ52415.1"/>
    <property type="molecule type" value="Genomic_DNA"/>
</dbReference>
<feature type="domain" description="Semialdehyde dehydrogenase NAD-binding" evidence="14">
    <location>
        <begin position="4"/>
        <end position="118"/>
    </location>
</feature>
<dbReference type="GO" id="GO:0019877">
    <property type="term" value="P:diaminopimelate biosynthetic process"/>
    <property type="evidence" value="ECO:0007669"/>
    <property type="project" value="UniProtKB-KW"/>
</dbReference>
<dbReference type="CDD" id="cd18131">
    <property type="entry name" value="ASADH_C_bac_euk_like"/>
    <property type="match status" value="1"/>
</dbReference>
<evidence type="ECO:0000256" key="1">
    <source>
        <dbReference type="ARBA" id="ARBA00010584"/>
    </source>
</evidence>
<feature type="active site" description="Acyl-thioester intermediate" evidence="13">
    <location>
        <position position="127"/>
    </location>
</feature>
<keyword evidence="10" id="KW-0486">Methionine biosynthesis</keyword>
<dbReference type="NCBIfam" id="TIGR01296">
    <property type="entry name" value="asd_B"/>
    <property type="match status" value="1"/>
</dbReference>
<evidence type="ECO:0000259" key="14">
    <source>
        <dbReference type="SMART" id="SM00859"/>
    </source>
</evidence>